<evidence type="ECO:0000313" key="2">
    <source>
        <dbReference type="EMBL" id="QHT19703.1"/>
    </source>
</evidence>
<reference evidence="2" key="1">
    <citation type="journal article" date="2020" name="Nature">
        <title>Giant virus diversity and host interactions through global metagenomics.</title>
        <authorList>
            <person name="Schulz F."/>
            <person name="Roux S."/>
            <person name="Paez-Espino D."/>
            <person name="Jungbluth S."/>
            <person name="Walsh D.A."/>
            <person name="Denef V.J."/>
            <person name="McMahon K.D."/>
            <person name="Konstantinidis K.T."/>
            <person name="Eloe-Fadrosh E.A."/>
            <person name="Kyrpides N.C."/>
            <person name="Woyke T."/>
        </authorList>
    </citation>
    <scope>NUCLEOTIDE SEQUENCE</scope>
    <source>
        <strain evidence="2">GVMAG-M-3300023174-5</strain>
    </source>
</reference>
<name>A0A6C0DTZ3_9ZZZZ</name>
<protein>
    <submittedName>
        <fullName evidence="2">Uncharacterized protein</fullName>
    </submittedName>
</protein>
<dbReference type="AlphaFoldDB" id="A0A6C0DTZ3"/>
<evidence type="ECO:0000256" key="1">
    <source>
        <dbReference type="SAM" id="MobiDB-lite"/>
    </source>
</evidence>
<feature type="region of interest" description="Disordered" evidence="1">
    <location>
        <begin position="1"/>
        <end position="58"/>
    </location>
</feature>
<proteinExistence type="predicted"/>
<sequence>MSSSRSIAAARQRRAGEAPPVGQQRGPGTSINSQQAFAQQQMQQNNPNQLPPQAPQVPVGKLSVGDAFALVTIRLGRVESIIQKLEAEGVIGPNAQHNQGSEGVMEHDENMRLVDDTVIRNIIARLGDLEKGQTKLSNQPKVDGGISVDEVSKIVTQRTSDLHHQMTLLKDELRDTKEMLMKLQSFSMETNQKIISIVLKQEKQETLLNSAANEEVFEEESSDENGVSLKQIIEDELAKVNVDEEEEEEENVSGII</sequence>
<feature type="compositionally biased region" description="Low complexity" evidence="1">
    <location>
        <begin position="34"/>
        <end position="48"/>
    </location>
</feature>
<accession>A0A6C0DTZ3</accession>
<organism evidence="2">
    <name type="scientific">viral metagenome</name>
    <dbReference type="NCBI Taxonomy" id="1070528"/>
    <lineage>
        <taxon>unclassified sequences</taxon>
        <taxon>metagenomes</taxon>
        <taxon>organismal metagenomes</taxon>
    </lineage>
</organism>
<feature type="compositionally biased region" description="Low complexity" evidence="1">
    <location>
        <begin position="1"/>
        <end position="10"/>
    </location>
</feature>
<dbReference type="EMBL" id="MN739668">
    <property type="protein sequence ID" value="QHT19703.1"/>
    <property type="molecule type" value="Genomic_DNA"/>
</dbReference>